<dbReference type="PANTHER" id="PTHR47964:SF1">
    <property type="entry name" value="ATP-DEPENDENT DNA HELICASE HOMOLOG RECG, CHLOROPLASTIC"/>
    <property type="match status" value="1"/>
</dbReference>
<dbReference type="CDD" id="cd17991">
    <property type="entry name" value="DEXHc_TRCF"/>
    <property type="match status" value="1"/>
</dbReference>
<keyword evidence="4 13" id="KW-0227">DNA damage</keyword>
<dbReference type="GO" id="GO:0006355">
    <property type="term" value="P:regulation of DNA-templated transcription"/>
    <property type="evidence" value="ECO:0007669"/>
    <property type="project" value="UniProtKB-UniRule"/>
</dbReference>
<dbReference type="InterPro" id="IPR036101">
    <property type="entry name" value="CarD-like/TRCF_RID_sf"/>
</dbReference>
<comment type="subcellular location">
    <subcellularLocation>
        <location evidence="1 13">Cytoplasm</location>
    </subcellularLocation>
</comment>
<reference evidence="17" key="1">
    <citation type="submission" date="2016-11" db="EMBL/GenBank/DDBJ databases">
        <authorList>
            <person name="Varghese N."/>
            <person name="Submissions S."/>
        </authorList>
    </citation>
    <scope>NUCLEOTIDE SEQUENCE [LARGE SCALE GENOMIC DNA]</scope>
    <source>
        <strain evidence="17">DSM 9756</strain>
    </source>
</reference>
<dbReference type="PROSITE" id="PS51194">
    <property type="entry name" value="HELICASE_CTER"/>
    <property type="match status" value="1"/>
</dbReference>
<keyword evidence="17" id="KW-1185">Reference proteome</keyword>
<dbReference type="EC" id="3.6.4.-" evidence="13"/>
<gene>
    <name evidence="13" type="primary">mfd</name>
    <name evidence="16" type="ORF">SAMN02745206_02628</name>
</gene>
<dbReference type="InterPro" id="IPR011545">
    <property type="entry name" value="DEAD/DEAH_box_helicase_dom"/>
</dbReference>
<dbReference type="InterPro" id="IPR004576">
    <property type="entry name" value="Mfd"/>
</dbReference>
<dbReference type="NCBIfam" id="TIGR00580">
    <property type="entry name" value="mfd"/>
    <property type="match status" value="1"/>
</dbReference>
<evidence type="ECO:0000259" key="15">
    <source>
        <dbReference type="PROSITE" id="PS51194"/>
    </source>
</evidence>
<keyword evidence="8 13" id="KW-0238">DNA-binding</keyword>
<evidence type="ECO:0000313" key="16">
    <source>
        <dbReference type="EMBL" id="SHF76715.1"/>
    </source>
</evidence>
<dbReference type="GO" id="GO:0016787">
    <property type="term" value="F:hydrolase activity"/>
    <property type="evidence" value="ECO:0007669"/>
    <property type="project" value="UniProtKB-KW"/>
</dbReference>
<dbReference type="Gene3D" id="3.40.50.11180">
    <property type="match status" value="1"/>
</dbReference>
<sequence length="1196" mass="134941">MQLNNAGNPLPISSFGAESSVTIPRLREILDEGRSPVSLAGLPLQALALWAARLPDQIKRPVVVLTTTDKEAEALAEEIRYFRGDRIRPADPFSQRVRVFPSRSGHRAQVLGKMEGVARRLETLWALRHGGEPPIVVASALAVLERLMPAQVLNREIEYRVLREEIDVDALCRRLVVRGYYPVPMVEEYGDFSRRGDVVDVYAPLYPWPLRLEFFGSELDAIRIFHPGTQRSLAALEEVLLLPASEIVLDAEAKARAREVLLGEISSGRLSPSVANMWMEKLEEGHQLAAFEPVLSAFYDELVSFFDYLPSNALVIWSDLGEIRKSLHETYSQTLWEWESREDPDQWRRPARELFLEPEAVEEGSARFQNVWVNAVTERDRAAVHLNVGVHGQEDLKLAIQSHPRRERLLEPLARRLLQWQEEGLATVVVCDAKERAVRLKDLLANYGLDVKGAMRGSDVGQGADPEGRELHLSVGPLRAGFVWPAQRLALVAESEVFGKRPWRRRGAKPLAGVFISSFQDLHVGDLVVHVDHGIGVYKGLVHLKAGGMESDFLHLEYQDGDRLYVPVDKLHKVQKYLGVEGQEPRVDKLGGKSWENAKKKARESAEKVARELLRIYALRHVREGTAFSPPDNYYREFEARFAYDETPDQMRAIEDVLQDMCSPRPMDRLICGDVGYGKTEVALRAAFKAVLDGKQVAMLVPTTVLAEQHYATFSERLKDFPVTVDVLSRFRTPAQQKEILERLRSGTLDIVIGTHRLLQKDVEFKDLGLLIVDEEQRFGVRHKERLKELRVSVDVLTLTATPIPRTLHMALSGIRDLSTIETPPQDRKAVETSVCKYDEFTIREAIHRELRRGGQVFFVHNHVQSILKMAARIRALVPEARVGVAHGQMRERELEKVMMDFVNRKVDVLVCTTIIESGLDIPAANTIIINRADKMGLAQIYQLRGRVGRSSEQAYAYLLIPGEHLVTRDAQKRLRALMDFSELGSGFKIALNDLQIRGGGAILGSAQSGHISAVGYELYLELLEETVRRLKGEEPEESPLDPEINIPVAAYLPTAYIPDADQRLVAYKRLSSSRSQEDIDDTAREWRDRYGPLPDEAKTLLLLARMRLMMQQLRVARLDGDPEVFRFTFADPVNIAPVQGQLNELKCFARLEGDRKLVVEMASRGGLAAAAKLKRILQVLVEHGRDIRSDKQVSE</sequence>
<organism evidence="16 17">
    <name type="scientific">Desulfacinum infernum DSM 9756</name>
    <dbReference type="NCBI Taxonomy" id="1121391"/>
    <lineage>
        <taxon>Bacteria</taxon>
        <taxon>Pseudomonadati</taxon>
        <taxon>Thermodesulfobacteriota</taxon>
        <taxon>Syntrophobacteria</taxon>
        <taxon>Syntrophobacterales</taxon>
        <taxon>Syntrophobacteraceae</taxon>
        <taxon>Desulfacinum</taxon>
    </lineage>
</organism>
<evidence type="ECO:0000256" key="3">
    <source>
        <dbReference type="ARBA" id="ARBA00022741"/>
    </source>
</evidence>
<dbReference type="Pfam" id="PF17757">
    <property type="entry name" value="UvrB_inter"/>
    <property type="match status" value="1"/>
</dbReference>
<dbReference type="SMART" id="SM01058">
    <property type="entry name" value="CarD_TRCF"/>
    <property type="match status" value="1"/>
</dbReference>
<dbReference type="GO" id="GO:0000716">
    <property type="term" value="P:transcription-coupled nucleotide-excision repair, DNA damage recognition"/>
    <property type="evidence" value="ECO:0007669"/>
    <property type="project" value="UniProtKB-UniRule"/>
</dbReference>
<dbReference type="Proteomes" id="UP000184076">
    <property type="component" value="Unassembled WGS sequence"/>
</dbReference>
<dbReference type="Gene3D" id="3.30.2060.10">
    <property type="entry name" value="Penicillin-binding protein 1b domain"/>
    <property type="match status" value="1"/>
</dbReference>
<comment type="similarity">
    <text evidence="10 13">In the N-terminal section; belongs to the UvrB family.</text>
</comment>
<dbReference type="Gene3D" id="3.40.50.11140">
    <property type="match status" value="1"/>
</dbReference>
<evidence type="ECO:0000256" key="13">
    <source>
        <dbReference type="HAMAP-Rule" id="MF_00969"/>
    </source>
</evidence>
<accession>A0A1M5EBZ4</accession>
<dbReference type="PANTHER" id="PTHR47964">
    <property type="entry name" value="ATP-DEPENDENT DNA HELICASE HOMOLOG RECG, CHLOROPLASTIC"/>
    <property type="match status" value="1"/>
</dbReference>
<evidence type="ECO:0000313" key="17">
    <source>
        <dbReference type="Proteomes" id="UP000184076"/>
    </source>
</evidence>
<dbReference type="InterPro" id="IPR041471">
    <property type="entry name" value="UvrB_inter"/>
</dbReference>
<keyword evidence="9 13" id="KW-0234">DNA repair</keyword>
<name>A0A1M5EBZ4_9BACT</name>
<dbReference type="GO" id="GO:0003678">
    <property type="term" value="F:DNA helicase activity"/>
    <property type="evidence" value="ECO:0007669"/>
    <property type="project" value="TreeGrafter"/>
</dbReference>
<comment type="function">
    <text evidence="13">Couples transcription and DNA repair by recognizing RNA polymerase (RNAP) stalled at DNA lesions. Mediates ATP-dependent release of RNAP and its truncated transcript from the DNA, and recruitment of nucleotide excision repair machinery to the damaged site.</text>
</comment>
<evidence type="ECO:0000256" key="8">
    <source>
        <dbReference type="ARBA" id="ARBA00023125"/>
    </source>
</evidence>
<evidence type="ECO:0000256" key="12">
    <source>
        <dbReference type="ARBA" id="ARBA00070128"/>
    </source>
</evidence>
<keyword evidence="3 13" id="KW-0547">Nucleotide-binding</keyword>
<dbReference type="GO" id="GO:0005737">
    <property type="term" value="C:cytoplasm"/>
    <property type="evidence" value="ECO:0007669"/>
    <property type="project" value="UniProtKB-SubCell"/>
</dbReference>
<comment type="similarity">
    <text evidence="11 13">In the C-terminal section; belongs to the helicase family. RecG subfamily.</text>
</comment>
<dbReference type="AlphaFoldDB" id="A0A1M5EBZ4"/>
<feature type="domain" description="Helicase C-terminal" evidence="15">
    <location>
        <begin position="842"/>
        <end position="996"/>
    </location>
</feature>
<evidence type="ECO:0000256" key="5">
    <source>
        <dbReference type="ARBA" id="ARBA00022801"/>
    </source>
</evidence>
<proteinExistence type="inferred from homology"/>
<dbReference type="SMART" id="SM00487">
    <property type="entry name" value="DEXDc"/>
    <property type="match status" value="1"/>
</dbReference>
<dbReference type="InterPro" id="IPR005118">
    <property type="entry name" value="TRCF_C"/>
</dbReference>
<evidence type="ECO:0000256" key="11">
    <source>
        <dbReference type="ARBA" id="ARBA00061399"/>
    </source>
</evidence>
<dbReference type="InterPro" id="IPR047112">
    <property type="entry name" value="RecG/Mfd"/>
</dbReference>
<dbReference type="GO" id="GO:0005524">
    <property type="term" value="F:ATP binding"/>
    <property type="evidence" value="ECO:0007669"/>
    <property type="project" value="UniProtKB-UniRule"/>
</dbReference>
<dbReference type="Gene3D" id="3.90.1150.50">
    <property type="entry name" value="Transcription-repair-coupling factor, D7 domain"/>
    <property type="match status" value="1"/>
</dbReference>
<protein>
    <recommendedName>
        <fullName evidence="12 13">Transcription-repair-coupling factor</fullName>
        <shortName evidence="13">TRCF</shortName>
        <ecNumber evidence="13">3.6.4.-</ecNumber>
    </recommendedName>
</protein>
<dbReference type="FunFam" id="3.40.50.300:FF:000546">
    <property type="entry name" value="Transcription-repair-coupling factor"/>
    <property type="match status" value="1"/>
</dbReference>
<evidence type="ECO:0000259" key="14">
    <source>
        <dbReference type="PROSITE" id="PS51192"/>
    </source>
</evidence>
<dbReference type="GO" id="GO:0003684">
    <property type="term" value="F:damaged DNA binding"/>
    <property type="evidence" value="ECO:0007669"/>
    <property type="project" value="InterPro"/>
</dbReference>
<dbReference type="InterPro" id="IPR037235">
    <property type="entry name" value="TRCF-like_C_D7"/>
</dbReference>
<dbReference type="Pfam" id="PF00271">
    <property type="entry name" value="Helicase_C"/>
    <property type="match status" value="1"/>
</dbReference>
<dbReference type="InterPro" id="IPR027417">
    <property type="entry name" value="P-loop_NTPase"/>
</dbReference>
<dbReference type="HAMAP" id="MF_00969">
    <property type="entry name" value="TRCF"/>
    <property type="match status" value="1"/>
</dbReference>
<evidence type="ECO:0000256" key="7">
    <source>
        <dbReference type="ARBA" id="ARBA00022840"/>
    </source>
</evidence>
<dbReference type="PROSITE" id="PS51192">
    <property type="entry name" value="HELICASE_ATP_BIND_1"/>
    <property type="match status" value="1"/>
</dbReference>
<dbReference type="SUPFAM" id="SSF52540">
    <property type="entry name" value="P-loop containing nucleoside triphosphate hydrolases"/>
    <property type="match status" value="4"/>
</dbReference>
<dbReference type="InterPro" id="IPR014001">
    <property type="entry name" value="Helicase_ATP-bd"/>
</dbReference>
<dbReference type="Pfam" id="PF00270">
    <property type="entry name" value="DEAD"/>
    <property type="match status" value="1"/>
</dbReference>
<feature type="domain" description="Helicase ATP-binding" evidence="14">
    <location>
        <begin position="660"/>
        <end position="821"/>
    </location>
</feature>
<dbReference type="SUPFAM" id="SSF143517">
    <property type="entry name" value="TRCF domain-like"/>
    <property type="match status" value="1"/>
</dbReference>
<keyword evidence="5 13" id="KW-0378">Hydrolase</keyword>
<evidence type="ECO:0000256" key="1">
    <source>
        <dbReference type="ARBA" id="ARBA00004496"/>
    </source>
</evidence>
<dbReference type="EMBL" id="FQVB01000026">
    <property type="protein sequence ID" value="SHF76715.1"/>
    <property type="molecule type" value="Genomic_DNA"/>
</dbReference>
<dbReference type="SMART" id="SM00490">
    <property type="entry name" value="HELICc"/>
    <property type="match status" value="1"/>
</dbReference>
<keyword evidence="2 13" id="KW-0963">Cytoplasm</keyword>
<evidence type="ECO:0000256" key="10">
    <source>
        <dbReference type="ARBA" id="ARBA00061104"/>
    </source>
</evidence>
<evidence type="ECO:0000256" key="4">
    <source>
        <dbReference type="ARBA" id="ARBA00022763"/>
    </source>
</evidence>
<dbReference type="SUPFAM" id="SSF141259">
    <property type="entry name" value="CarD-like"/>
    <property type="match status" value="1"/>
</dbReference>
<dbReference type="Pfam" id="PF03461">
    <property type="entry name" value="TRCF"/>
    <property type="match status" value="1"/>
</dbReference>
<keyword evidence="7 13" id="KW-0067">ATP-binding</keyword>
<evidence type="ECO:0000256" key="6">
    <source>
        <dbReference type="ARBA" id="ARBA00022806"/>
    </source>
</evidence>
<dbReference type="InterPro" id="IPR001650">
    <property type="entry name" value="Helicase_C-like"/>
</dbReference>
<dbReference type="InterPro" id="IPR003711">
    <property type="entry name" value="CarD-like/TRCF_RID"/>
</dbReference>
<evidence type="ECO:0000256" key="9">
    <source>
        <dbReference type="ARBA" id="ARBA00023204"/>
    </source>
</evidence>
<dbReference type="Pfam" id="PF02559">
    <property type="entry name" value="CarD_TRCF_RID"/>
    <property type="match status" value="1"/>
</dbReference>
<keyword evidence="6 16" id="KW-0347">Helicase</keyword>
<dbReference type="STRING" id="1121391.SAMN02745206_02628"/>
<dbReference type="Gene3D" id="3.40.50.300">
    <property type="entry name" value="P-loop containing nucleotide triphosphate hydrolases"/>
    <property type="match status" value="2"/>
</dbReference>
<dbReference type="Gene3D" id="2.40.10.170">
    <property type="match status" value="1"/>
</dbReference>
<evidence type="ECO:0000256" key="2">
    <source>
        <dbReference type="ARBA" id="ARBA00022490"/>
    </source>
</evidence>
<dbReference type="SMART" id="SM00982">
    <property type="entry name" value="TRCF"/>
    <property type="match status" value="1"/>
</dbReference>